<accession>A0ABV9XME1</accession>
<keyword evidence="1" id="KW-0805">Transcription regulation</keyword>
<evidence type="ECO:0000259" key="5">
    <source>
        <dbReference type="PROSITE" id="PS50977"/>
    </source>
</evidence>
<dbReference type="Proteomes" id="UP001595829">
    <property type="component" value="Unassembled WGS sequence"/>
</dbReference>
<gene>
    <name evidence="6" type="ORF">ACFPM3_26255</name>
</gene>
<evidence type="ECO:0000256" key="2">
    <source>
        <dbReference type="ARBA" id="ARBA00023125"/>
    </source>
</evidence>
<dbReference type="EMBL" id="JBHSJD010000023">
    <property type="protein sequence ID" value="MFC5025634.1"/>
    <property type="molecule type" value="Genomic_DNA"/>
</dbReference>
<dbReference type="InterPro" id="IPR047923">
    <property type="entry name" value="ArpA-like"/>
</dbReference>
<evidence type="ECO:0000313" key="7">
    <source>
        <dbReference type="Proteomes" id="UP001595829"/>
    </source>
</evidence>
<feature type="domain" description="HTH tetR-type" evidence="5">
    <location>
        <begin position="8"/>
        <end position="68"/>
    </location>
</feature>
<organism evidence="6 7">
    <name type="scientific">Streptomyces coeruleoprunus</name>
    <dbReference type="NCBI Taxonomy" id="285563"/>
    <lineage>
        <taxon>Bacteria</taxon>
        <taxon>Bacillati</taxon>
        <taxon>Actinomycetota</taxon>
        <taxon>Actinomycetes</taxon>
        <taxon>Kitasatosporales</taxon>
        <taxon>Streptomycetaceae</taxon>
        <taxon>Streptomyces</taxon>
    </lineage>
</organism>
<protein>
    <submittedName>
        <fullName evidence="6">ScbR family autoregulator-binding transcription factor</fullName>
    </submittedName>
</protein>
<evidence type="ECO:0000256" key="3">
    <source>
        <dbReference type="ARBA" id="ARBA00023163"/>
    </source>
</evidence>
<dbReference type="Gene3D" id="1.10.357.10">
    <property type="entry name" value="Tetracycline Repressor, domain 2"/>
    <property type="match status" value="1"/>
</dbReference>
<dbReference type="InterPro" id="IPR050109">
    <property type="entry name" value="HTH-type_TetR-like_transc_reg"/>
</dbReference>
<evidence type="ECO:0000313" key="6">
    <source>
        <dbReference type="EMBL" id="MFC5025634.1"/>
    </source>
</evidence>
<dbReference type="InterPro" id="IPR001647">
    <property type="entry name" value="HTH_TetR"/>
</dbReference>
<dbReference type="SUPFAM" id="SSF46689">
    <property type="entry name" value="Homeodomain-like"/>
    <property type="match status" value="1"/>
</dbReference>
<name>A0ABV9XME1_9ACTN</name>
<dbReference type="NCBIfam" id="NF041196">
    <property type="entry name" value="ScbR_bind_reg"/>
    <property type="match status" value="1"/>
</dbReference>
<dbReference type="InterPro" id="IPR054126">
    <property type="entry name" value="CprB_TetR_C"/>
</dbReference>
<keyword evidence="3" id="KW-0804">Transcription</keyword>
<reference evidence="7" key="1">
    <citation type="journal article" date="2019" name="Int. J. Syst. Evol. Microbiol.">
        <title>The Global Catalogue of Microorganisms (GCM) 10K type strain sequencing project: providing services to taxonomists for standard genome sequencing and annotation.</title>
        <authorList>
            <consortium name="The Broad Institute Genomics Platform"/>
            <consortium name="The Broad Institute Genome Sequencing Center for Infectious Disease"/>
            <person name="Wu L."/>
            <person name="Ma J."/>
        </authorList>
    </citation>
    <scope>NUCLEOTIDE SEQUENCE [LARGE SCALE GENOMIC DNA]</scope>
    <source>
        <strain evidence="7">CGMCC 4.1648</strain>
    </source>
</reference>
<dbReference type="PRINTS" id="PR00455">
    <property type="entry name" value="HTHTETR"/>
</dbReference>
<evidence type="ECO:0000256" key="4">
    <source>
        <dbReference type="PROSITE-ProRule" id="PRU00335"/>
    </source>
</evidence>
<dbReference type="PANTHER" id="PTHR30055:SF234">
    <property type="entry name" value="HTH-TYPE TRANSCRIPTIONAL REGULATOR BETI"/>
    <property type="match status" value="1"/>
</dbReference>
<dbReference type="PANTHER" id="PTHR30055">
    <property type="entry name" value="HTH-TYPE TRANSCRIPTIONAL REGULATOR RUTR"/>
    <property type="match status" value="1"/>
</dbReference>
<feature type="DNA-binding region" description="H-T-H motif" evidence="4">
    <location>
        <begin position="31"/>
        <end position="50"/>
    </location>
</feature>
<sequence>MTRQERSERTRRGLIQAAAEAFDANGFVRTRLSEISAGAGVSPGALHFHFENKAAVADAVERVARARLRCAARAALNQERGALQSLMDLSHAVAVLLTDDVVVRAGVRLNDDSDRPSGHDLHKDWQDLVEALLLRAAEEGTLDTEVPTRCLTLVLVAACTGLEALGRSNPVWLSRSSVTTLWTLLLPRMVGPSALHAVDPAGRDGVIRSAVPFPA</sequence>
<dbReference type="Pfam" id="PF00440">
    <property type="entry name" value="TetR_N"/>
    <property type="match status" value="1"/>
</dbReference>
<dbReference type="RefSeq" id="WP_345688157.1">
    <property type="nucleotide sequence ID" value="NZ_BAABIT010000001.1"/>
</dbReference>
<comment type="caution">
    <text evidence="6">The sequence shown here is derived from an EMBL/GenBank/DDBJ whole genome shotgun (WGS) entry which is preliminary data.</text>
</comment>
<dbReference type="SUPFAM" id="SSF48498">
    <property type="entry name" value="Tetracyclin repressor-like, C-terminal domain"/>
    <property type="match status" value="1"/>
</dbReference>
<evidence type="ECO:0000256" key="1">
    <source>
        <dbReference type="ARBA" id="ARBA00023015"/>
    </source>
</evidence>
<dbReference type="InterPro" id="IPR009057">
    <property type="entry name" value="Homeodomain-like_sf"/>
</dbReference>
<keyword evidence="7" id="KW-1185">Reference proteome</keyword>
<dbReference type="PROSITE" id="PS50977">
    <property type="entry name" value="HTH_TETR_2"/>
    <property type="match status" value="1"/>
</dbReference>
<dbReference type="Pfam" id="PF21935">
    <property type="entry name" value="TetR_C_45"/>
    <property type="match status" value="1"/>
</dbReference>
<keyword evidence="2 4" id="KW-0238">DNA-binding</keyword>
<proteinExistence type="predicted"/>
<dbReference type="InterPro" id="IPR036271">
    <property type="entry name" value="Tet_transcr_reg_TetR-rel_C_sf"/>
</dbReference>